<proteinExistence type="predicted"/>
<protein>
    <submittedName>
        <fullName evidence="1">Uncharacterized protein</fullName>
    </submittedName>
</protein>
<comment type="caution">
    <text evidence="1">The sequence shown here is derived from an EMBL/GenBank/DDBJ whole genome shotgun (WGS) entry which is preliminary data.</text>
</comment>
<accession>A0A4S2LKG4</accession>
<reference evidence="1 2" key="1">
    <citation type="journal article" date="2019" name="BMC Genomics">
        <title>New insights from Opisthorchis felineus genome: update on genomics of the epidemiologically important liver flukes.</title>
        <authorList>
            <person name="Ershov N.I."/>
            <person name="Mordvinov V.A."/>
            <person name="Prokhortchouk E.B."/>
            <person name="Pakharukova M.Y."/>
            <person name="Gunbin K.V."/>
            <person name="Ustyantsev K."/>
            <person name="Genaev M.A."/>
            <person name="Blinov A.G."/>
            <person name="Mazur A."/>
            <person name="Boulygina E."/>
            <person name="Tsygankova S."/>
            <person name="Khrameeva E."/>
            <person name="Chekanov N."/>
            <person name="Fan G."/>
            <person name="Xiao A."/>
            <person name="Zhang H."/>
            <person name="Xu X."/>
            <person name="Yang H."/>
            <person name="Solovyev V."/>
            <person name="Lee S.M."/>
            <person name="Liu X."/>
            <person name="Afonnikov D.A."/>
            <person name="Skryabin K.G."/>
        </authorList>
    </citation>
    <scope>NUCLEOTIDE SEQUENCE [LARGE SCALE GENOMIC DNA]</scope>
    <source>
        <strain evidence="1">AK-0245</strain>
        <tissue evidence="1">Whole organism</tissue>
    </source>
</reference>
<evidence type="ECO:0000313" key="1">
    <source>
        <dbReference type="EMBL" id="TGZ64071.1"/>
    </source>
</evidence>
<dbReference type="EMBL" id="SJOL01006900">
    <property type="protein sequence ID" value="TGZ64071.1"/>
    <property type="molecule type" value="Genomic_DNA"/>
</dbReference>
<evidence type="ECO:0000313" key="2">
    <source>
        <dbReference type="Proteomes" id="UP000308267"/>
    </source>
</evidence>
<gene>
    <name evidence="1" type="ORF">CRM22_006546</name>
</gene>
<dbReference type="AlphaFoldDB" id="A0A4S2LKG4"/>
<keyword evidence="2" id="KW-1185">Reference proteome</keyword>
<organism evidence="1 2">
    <name type="scientific">Opisthorchis felineus</name>
    <dbReference type="NCBI Taxonomy" id="147828"/>
    <lineage>
        <taxon>Eukaryota</taxon>
        <taxon>Metazoa</taxon>
        <taxon>Spiralia</taxon>
        <taxon>Lophotrochozoa</taxon>
        <taxon>Platyhelminthes</taxon>
        <taxon>Trematoda</taxon>
        <taxon>Digenea</taxon>
        <taxon>Opisthorchiida</taxon>
        <taxon>Opisthorchiata</taxon>
        <taxon>Opisthorchiidae</taxon>
        <taxon>Opisthorchis</taxon>
    </lineage>
</organism>
<name>A0A4S2LKG4_OPIFE</name>
<dbReference type="Proteomes" id="UP000308267">
    <property type="component" value="Unassembled WGS sequence"/>
</dbReference>
<sequence length="96" mass="11028">MLFFDNRSTFEGPSPQNRFYLHDKGKKTQNDHRMTHHWYSSSLNLVALSGAQLPGGCQNMPSGTPSFHKSHNEELVINQQSHRQTVPVDCSGMKWW</sequence>